<dbReference type="PROSITE" id="PS50005">
    <property type="entry name" value="TPR"/>
    <property type="match status" value="2"/>
</dbReference>
<dbReference type="InterPro" id="IPR050498">
    <property type="entry name" value="Ycf3"/>
</dbReference>
<dbReference type="Pfam" id="PF13181">
    <property type="entry name" value="TPR_8"/>
    <property type="match status" value="2"/>
</dbReference>
<dbReference type="SUPFAM" id="SSF48452">
    <property type="entry name" value="TPR-like"/>
    <property type="match status" value="2"/>
</dbReference>
<sequence>MSQVKRLIIAFLFNVFFVATAFSQGSDALDIYVQAEKYRQAKNYKAAIEEYNKAIQKDPKNHKFVFQKAKCYLAIGDKDNALNCFAKTAELNEKYVDAYTWQANLYQERKDIPNTILNLDKAFQFETDQKKKVEYKVDIIKLLYKSGKFDATWEHIQDAKSQDENDLRVLYFEAHFANRNEKYHLAQVDMEKAITLLDSKDPKEISKYYYELGYAYHHLEEYQKAKETFAKANYGPFKGLILELGPQFNYSVAYAFYQIYDLKRSLELVDYTLKIDPHYSAAHDLKVRIAEAFIDKSAIIDQTKSALSSQQGNEKWIAAKYFEMAEIELQAGKYGDAIASIEECLKLEPHNYNATFILAVSKYKSSLKDEAKDLLANAVTSHGVDHETKAKFHFTLGQIYKDLDDKKMAEEAFKAAHFGLFKYAAMKEIKSLKNEVNVVSDDSGEITKVEEETEF</sequence>
<accession>A0AAW9S028</accession>
<keyword evidence="4" id="KW-0732">Signal</keyword>
<comment type="caution">
    <text evidence="5">The sequence shown here is derived from an EMBL/GenBank/DDBJ whole genome shotgun (WGS) entry which is preliminary data.</text>
</comment>
<feature type="repeat" description="TPR" evidence="3">
    <location>
        <begin position="318"/>
        <end position="351"/>
    </location>
</feature>
<dbReference type="Gene3D" id="1.25.40.10">
    <property type="entry name" value="Tetratricopeptide repeat domain"/>
    <property type="match status" value="3"/>
</dbReference>
<protein>
    <submittedName>
        <fullName evidence="5">Tetratricopeptide repeat protein</fullName>
    </submittedName>
</protein>
<dbReference type="PANTHER" id="PTHR44858">
    <property type="entry name" value="TETRATRICOPEPTIDE REPEAT PROTEIN 6"/>
    <property type="match status" value="1"/>
</dbReference>
<evidence type="ECO:0000256" key="4">
    <source>
        <dbReference type="SAM" id="SignalP"/>
    </source>
</evidence>
<reference evidence="5 6" key="1">
    <citation type="submission" date="2024-04" db="EMBL/GenBank/DDBJ databases">
        <title>Novel genus in family Flammeovirgaceae.</title>
        <authorList>
            <person name="Nguyen T.H."/>
            <person name="Vuong T.Q."/>
            <person name="Le H."/>
            <person name="Kim S.-G."/>
        </authorList>
    </citation>
    <scope>NUCLEOTIDE SEQUENCE [LARGE SCALE GENOMIC DNA]</scope>
    <source>
        <strain evidence="5 6">JCM 23209</strain>
    </source>
</reference>
<dbReference type="EMBL" id="JBDKWZ010000002">
    <property type="protein sequence ID" value="MEN7547163.1"/>
    <property type="molecule type" value="Genomic_DNA"/>
</dbReference>
<dbReference type="PANTHER" id="PTHR44858:SF1">
    <property type="entry name" value="UDP-N-ACETYLGLUCOSAMINE--PEPTIDE N-ACETYLGLUCOSAMINYLTRANSFERASE SPINDLY-RELATED"/>
    <property type="match status" value="1"/>
</dbReference>
<name>A0AAW9S028_9BACT</name>
<gene>
    <name evidence="5" type="ORF">AAG747_04545</name>
</gene>
<evidence type="ECO:0000313" key="6">
    <source>
        <dbReference type="Proteomes" id="UP001403385"/>
    </source>
</evidence>
<keyword evidence="2 3" id="KW-0802">TPR repeat</keyword>
<evidence type="ECO:0000256" key="3">
    <source>
        <dbReference type="PROSITE-ProRule" id="PRU00339"/>
    </source>
</evidence>
<feature type="repeat" description="TPR" evidence="3">
    <location>
        <begin position="28"/>
        <end position="61"/>
    </location>
</feature>
<proteinExistence type="predicted"/>
<feature type="chain" id="PRO_5043757256" evidence="4">
    <location>
        <begin position="22"/>
        <end position="455"/>
    </location>
</feature>
<dbReference type="RefSeq" id="WP_346819949.1">
    <property type="nucleotide sequence ID" value="NZ_JBDKWZ010000002.1"/>
</dbReference>
<dbReference type="InterPro" id="IPR011990">
    <property type="entry name" value="TPR-like_helical_dom_sf"/>
</dbReference>
<organism evidence="5 6">
    <name type="scientific">Rapidithrix thailandica</name>
    <dbReference type="NCBI Taxonomy" id="413964"/>
    <lineage>
        <taxon>Bacteria</taxon>
        <taxon>Pseudomonadati</taxon>
        <taxon>Bacteroidota</taxon>
        <taxon>Cytophagia</taxon>
        <taxon>Cytophagales</taxon>
        <taxon>Flammeovirgaceae</taxon>
        <taxon>Rapidithrix</taxon>
    </lineage>
</organism>
<dbReference type="SMART" id="SM00028">
    <property type="entry name" value="TPR"/>
    <property type="match status" value="8"/>
</dbReference>
<evidence type="ECO:0000256" key="1">
    <source>
        <dbReference type="ARBA" id="ARBA00022737"/>
    </source>
</evidence>
<dbReference type="Pfam" id="PF13432">
    <property type="entry name" value="TPR_16"/>
    <property type="match status" value="1"/>
</dbReference>
<keyword evidence="1" id="KW-0677">Repeat</keyword>
<dbReference type="Proteomes" id="UP001403385">
    <property type="component" value="Unassembled WGS sequence"/>
</dbReference>
<evidence type="ECO:0000256" key="2">
    <source>
        <dbReference type="ARBA" id="ARBA00022803"/>
    </source>
</evidence>
<dbReference type="Pfam" id="PF14559">
    <property type="entry name" value="TPR_19"/>
    <property type="match status" value="1"/>
</dbReference>
<dbReference type="InterPro" id="IPR019734">
    <property type="entry name" value="TPR_rpt"/>
</dbReference>
<evidence type="ECO:0000313" key="5">
    <source>
        <dbReference type="EMBL" id="MEN7547163.1"/>
    </source>
</evidence>
<feature type="signal peptide" evidence="4">
    <location>
        <begin position="1"/>
        <end position="21"/>
    </location>
</feature>
<dbReference type="AlphaFoldDB" id="A0AAW9S028"/>
<keyword evidence="6" id="KW-1185">Reference proteome</keyword>